<comment type="caution">
    <text evidence="2">The sequence shown here is derived from an EMBL/GenBank/DDBJ whole genome shotgun (WGS) entry which is preliminary data.</text>
</comment>
<evidence type="ECO:0000256" key="1">
    <source>
        <dbReference type="SAM" id="Phobius"/>
    </source>
</evidence>
<evidence type="ECO:0000313" key="2">
    <source>
        <dbReference type="EMBL" id="KIC70920.1"/>
    </source>
</evidence>
<dbReference type="AlphaFoldDB" id="A0A0C1JHM9"/>
<protein>
    <submittedName>
        <fullName evidence="2">Uncharacterized protein</fullName>
    </submittedName>
</protein>
<keyword evidence="1" id="KW-0812">Transmembrane</keyword>
<gene>
    <name evidence="2" type="ORF">DB44_FF00010</name>
</gene>
<dbReference type="PATRIC" id="fig|362787.3.peg.1858"/>
<accession>A0A0C1JHM9</accession>
<evidence type="ECO:0000313" key="3">
    <source>
        <dbReference type="Proteomes" id="UP000031465"/>
    </source>
</evidence>
<organism evidence="2 3">
    <name type="scientific">Candidatus Protochlamydia amoebophila</name>
    <dbReference type="NCBI Taxonomy" id="362787"/>
    <lineage>
        <taxon>Bacteria</taxon>
        <taxon>Pseudomonadati</taxon>
        <taxon>Chlamydiota</taxon>
        <taxon>Chlamydiia</taxon>
        <taxon>Parachlamydiales</taxon>
        <taxon>Parachlamydiaceae</taxon>
        <taxon>Candidatus Protochlamydia</taxon>
    </lineage>
</organism>
<keyword evidence="1" id="KW-0472">Membrane</keyword>
<keyword evidence="1" id="KW-1133">Transmembrane helix</keyword>
<proteinExistence type="predicted"/>
<reference evidence="2 3" key="1">
    <citation type="journal article" date="2014" name="Mol. Biol. Evol.">
        <title>Massive expansion of Ubiquitination-related gene families within the Chlamydiae.</title>
        <authorList>
            <person name="Domman D."/>
            <person name="Collingro A."/>
            <person name="Lagkouvardos I."/>
            <person name="Gehre L."/>
            <person name="Weinmaier T."/>
            <person name="Rattei T."/>
            <person name="Subtil A."/>
            <person name="Horn M."/>
        </authorList>
    </citation>
    <scope>NUCLEOTIDE SEQUENCE [LARGE SCALE GENOMIC DNA]</scope>
    <source>
        <strain evidence="2 3">EI2</strain>
    </source>
</reference>
<name>A0A0C1JHM9_9BACT</name>
<feature type="transmembrane region" description="Helical" evidence="1">
    <location>
        <begin position="15"/>
        <end position="36"/>
    </location>
</feature>
<dbReference type="EMBL" id="JSAN01000128">
    <property type="protein sequence ID" value="KIC70920.1"/>
    <property type="molecule type" value="Genomic_DNA"/>
</dbReference>
<sequence length="50" mass="6098">MNFNKISSFILLREATLIFGAKFSSFFFWAQFQIVLRLHKQRFRRRNGKT</sequence>
<dbReference type="Proteomes" id="UP000031465">
    <property type="component" value="Unassembled WGS sequence"/>
</dbReference>